<feature type="transmembrane region" description="Helical" evidence="1">
    <location>
        <begin position="119"/>
        <end position="137"/>
    </location>
</feature>
<feature type="transmembrane region" description="Helical" evidence="1">
    <location>
        <begin position="87"/>
        <end position="107"/>
    </location>
</feature>
<dbReference type="Proteomes" id="UP000035642">
    <property type="component" value="Unassembled WGS sequence"/>
</dbReference>
<keyword evidence="1" id="KW-0472">Membrane</keyword>
<keyword evidence="2" id="KW-1185">Reference proteome</keyword>
<keyword evidence="1" id="KW-1133">Transmembrane helix</keyword>
<protein>
    <submittedName>
        <fullName evidence="3">MARVEL domain-containing protein</fullName>
    </submittedName>
</protein>
<dbReference type="AlphaFoldDB" id="A0A0K0DBU1"/>
<evidence type="ECO:0000256" key="1">
    <source>
        <dbReference type="SAM" id="Phobius"/>
    </source>
</evidence>
<evidence type="ECO:0000313" key="3">
    <source>
        <dbReference type="WBParaSite" id="ACAC_0000793601-mRNA-1"/>
    </source>
</evidence>
<accession>A0A0K0DBU1</accession>
<dbReference type="WBParaSite" id="ACAC_0000793601-mRNA-1">
    <property type="protein sequence ID" value="ACAC_0000793601-mRNA-1"/>
    <property type="gene ID" value="ACAC_0000793601"/>
</dbReference>
<keyword evidence="1" id="KW-0812">Transmembrane</keyword>
<organism evidence="2 3">
    <name type="scientific">Angiostrongylus cantonensis</name>
    <name type="common">Rat lungworm</name>
    <dbReference type="NCBI Taxonomy" id="6313"/>
    <lineage>
        <taxon>Eukaryota</taxon>
        <taxon>Metazoa</taxon>
        <taxon>Ecdysozoa</taxon>
        <taxon>Nematoda</taxon>
        <taxon>Chromadorea</taxon>
        <taxon>Rhabditida</taxon>
        <taxon>Rhabditina</taxon>
        <taxon>Rhabditomorpha</taxon>
        <taxon>Strongyloidea</taxon>
        <taxon>Metastrongylidae</taxon>
        <taxon>Angiostrongylus</taxon>
    </lineage>
</organism>
<name>A0A0K0DBU1_ANGCA</name>
<proteinExistence type="predicted"/>
<evidence type="ECO:0000313" key="2">
    <source>
        <dbReference type="Proteomes" id="UP000035642"/>
    </source>
</evidence>
<feature type="transmembrane region" description="Helical" evidence="1">
    <location>
        <begin position="46"/>
        <end position="66"/>
    </location>
</feature>
<sequence length="138" mass="15610">LTLPRRKCSLYSVSISSIIRAPHDQNTKQCSDYFFSRSTDVHTVPFQYFPILTAPLIALISLAWFVTNIFYTNTPCALAYNCMEMPSAVFCSLLAGISAVIEIHYSIDFNNLEWSQKWSWADSVALCFIHAVLAFALQ</sequence>
<reference evidence="2" key="1">
    <citation type="submission" date="2012-09" db="EMBL/GenBank/DDBJ databases">
        <authorList>
            <person name="Martin A.A."/>
        </authorList>
    </citation>
    <scope>NUCLEOTIDE SEQUENCE</scope>
</reference>
<reference evidence="3" key="2">
    <citation type="submission" date="2017-02" db="UniProtKB">
        <authorList>
            <consortium name="WormBaseParasite"/>
        </authorList>
    </citation>
    <scope>IDENTIFICATION</scope>
</reference>